<dbReference type="Proteomes" id="UP001497516">
    <property type="component" value="Chromosome 8"/>
</dbReference>
<dbReference type="AlphaFoldDB" id="A0AAV2GCP4"/>
<accession>A0AAV2GCP4</accession>
<keyword evidence="2" id="KW-0812">Transmembrane</keyword>
<sequence>MPERNPRRRHPGSGGGSSRKTRPPHPSASPRATRCGRASPSPAAPPNRNPPLSRIRNYRSGKTSRVLKRCASEPILRSNPTGNQRKKKKKKKKDPVMAILYSMIAQVIVVASPAWKITVGPRASRRSTGLELGPTYSLRLRLVWARDHLLDRASMCTREMRSLRCLERSELIGEVGSRNFYLRKSGSSRRKSSSGSLLGSSLATVERNSPSTKGVPPAIVLFQGFFGRKFSKIVRIMRRVWHMVVCLP</sequence>
<keyword evidence="2" id="KW-1133">Transmembrane helix</keyword>
<name>A0AAV2GCP4_9ROSI</name>
<organism evidence="3 4">
    <name type="scientific">Linum trigynum</name>
    <dbReference type="NCBI Taxonomy" id="586398"/>
    <lineage>
        <taxon>Eukaryota</taxon>
        <taxon>Viridiplantae</taxon>
        <taxon>Streptophyta</taxon>
        <taxon>Embryophyta</taxon>
        <taxon>Tracheophyta</taxon>
        <taxon>Spermatophyta</taxon>
        <taxon>Magnoliopsida</taxon>
        <taxon>eudicotyledons</taxon>
        <taxon>Gunneridae</taxon>
        <taxon>Pentapetalae</taxon>
        <taxon>rosids</taxon>
        <taxon>fabids</taxon>
        <taxon>Malpighiales</taxon>
        <taxon>Linaceae</taxon>
        <taxon>Linum</taxon>
    </lineage>
</organism>
<feature type="transmembrane region" description="Helical" evidence="2">
    <location>
        <begin position="95"/>
        <end position="115"/>
    </location>
</feature>
<protein>
    <submittedName>
        <fullName evidence="3">Uncharacterized protein</fullName>
    </submittedName>
</protein>
<keyword evidence="4" id="KW-1185">Reference proteome</keyword>
<evidence type="ECO:0000256" key="2">
    <source>
        <dbReference type="SAM" id="Phobius"/>
    </source>
</evidence>
<gene>
    <name evidence="3" type="ORF">LTRI10_LOCUS48084</name>
</gene>
<feature type="compositionally biased region" description="Basic residues" evidence="1">
    <location>
        <begin position="1"/>
        <end position="11"/>
    </location>
</feature>
<evidence type="ECO:0000313" key="4">
    <source>
        <dbReference type="Proteomes" id="UP001497516"/>
    </source>
</evidence>
<proteinExistence type="predicted"/>
<dbReference type="EMBL" id="OZ034821">
    <property type="protein sequence ID" value="CAL1408498.1"/>
    <property type="molecule type" value="Genomic_DNA"/>
</dbReference>
<feature type="region of interest" description="Disordered" evidence="1">
    <location>
        <begin position="1"/>
        <end position="94"/>
    </location>
</feature>
<reference evidence="3 4" key="1">
    <citation type="submission" date="2024-04" db="EMBL/GenBank/DDBJ databases">
        <authorList>
            <person name="Fracassetti M."/>
        </authorList>
    </citation>
    <scope>NUCLEOTIDE SEQUENCE [LARGE SCALE GENOMIC DNA]</scope>
</reference>
<keyword evidence="2" id="KW-0472">Membrane</keyword>
<evidence type="ECO:0000313" key="3">
    <source>
        <dbReference type="EMBL" id="CAL1408498.1"/>
    </source>
</evidence>
<feature type="compositionally biased region" description="Basic residues" evidence="1">
    <location>
        <begin position="84"/>
        <end position="93"/>
    </location>
</feature>
<evidence type="ECO:0000256" key="1">
    <source>
        <dbReference type="SAM" id="MobiDB-lite"/>
    </source>
</evidence>